<keyword evidence="5" id="KW-0804">Transcription</keyword>
<dbReference type="GO" id="GO:0045944">
    <property type="term" value="P:positive regulation of transcription by RNA polymerase II"/>
    <property type="evidence" value="ECO:0007669"/>
    <property type="project" value="TreeGrafter"/>
</dbReference>
<keyword evidence="9" id="KW-1185">Reference proteome</keyword>
<keyword evidence="4" id="KW-0238">DNA-binding</keyword>
<evidence type="ECO:0000256" key="6">
    <source>
        <dbReference type="ARBA" id="ARBA00023242"/>
    </source>
</evidence>
<feature type="compositionally biased region" description="Acidic residues" evidence="7">
    <location>
        <begin position="44"/>
        <end position="58"/>
    </location>
</feature>
<accession>A0AA40BTM8</accession>
<evidence type="ECO:0000313" key="8">
    <source>
        <dbReference type="EMBL" id="KAK0740146.1"/>
    </source>
</evidence>
<evidence type="ECO:0000256" key="4">
    <source>
        <dbReference type="ARBA" id="ARBA00023125"/>
    </source>
</evidence>
<dbReference type="InterPro" id="IPR021858">
    <property type="entry name" value="Fun_TF"/>
</dbReference>
<feature type="region of interest" description="Disordered" evidence="7">
    <location>
        <begin position="506"/>
        <end position="541"/>
    </location>
</feature>
<dbReference type="EMBL" id="JAUKUD010000006">
    <property type="protein sequence ID" value="KAK0740146.1"/>
    <property type="molecule type" value="Genomic_DNA"/>
</dbReference>
<feature type="region of interest" description="Disordered" evidence="7">
    <location>
        <begin position="349"/>
        <end position="386"/>
    </location>
</feature>
<keyword evidence="2" id="KW-0862">Zinc</keyword>
<dbReference type="CDD" id="cd12148">
    <property type="entry name" value="fungal_TF_MHR"/>
    <property type="match status" value="1"/>
</dbReference>
<sequence length="565" mass="61335">MVKPRQRKKREDNLSDLGSDHGFLPPARRMSELSFTSSGCQDPDGFDSDGEGEDEADEAGGTGSVVLRARRGLDLSAMASCPPGSPLLEFVPPHFAEFTERPNRRALVDHFCSVMSHLLVFREESGNPFQQLVLPLTHKSPPVMNAIYALSCAHLEYRGIQNAEKALFFHSRAIQGLGKLIEQNSGKNKNEILAAIILLVYYEVLVQKSQSNIVGGHLKGALTVLCANPDPSDTTSAFLERAFRFYDVITALSNGTAPLSAAPAPGCLLPVPPLGAPAASPLCNVDTLLGMATSLWPIIHRLSDVRCLKAELDLAVRTNAPASKIAALRAEFETTTAAIETALTHWQPHLPASFDPDEEPLPSAARKSDRSSAPCDPTDSPLSVPERDRMHSILHNALAYRHGAFVYLYRTVYGYPRAHEAVQSHARAGLTHCVGTVAHNGPMGALLWPLFAAACEATSAEDREMADRTFSTLRKRQGMMNIEQAWEIVQEVWRRADWADVVTRLGARDRGDGPGGEAVADGGDGRRPSIPSGRAGVRGMSCEAARDPDLWRQVSREMGVNIVFG</sequence>
<dbReference type="GO" id="GO:0000976">
    <property type="term" value="F:transcription cis-regulatory region binding"/>
    <property type="evidence" value="ECO:0007669"/>
    <property type="project" value="TreeGrafter"/>
</dbReference>
<evidence type="ECO:0000256" key="7">
    <source>
        <dbReference type="SAM" id="MobiDB-lite"/>
    </source>
</evidence>
<dbReference type="PANTHER" id="PTHR37534:SF15">
    <property type="entry name" value="ZN(II)2CYS6 TRANSCRIPTION FACTOR (EUROFUNG)"/>
    <property type="match status" value="1"/>
</dbReference>
<gene>
    <name evidence="8" type="ORF">B0T18DRAFT_202856</name>
</gene>
<name>A0AA40BTM8_9PEZI</name>
<keyword evidence="3" id="KW-0805">Transcription regulation</keyword>
<comment type="subcellular location">
    <subcellularLocation>
        <location evidence="1">Nucleus</location>
    </subcellularLocation>
</comment>
<dbReference type="AlphaFoldDB" id="A0AA40BTM8"/>
<dbReference type="GO" id="GO:0003700">
    <property type="term" value="F:DNA-binding transcription factor activity"/>
    <property type="evidence" value="ECO:0007669"/>
    <property type="project" value="TreeGrafter"/>
</dbReference>
<protein>
    <submittedName>
        <fullName evidence="8">Fungal-specific transcription factor domain-containing protein</fullName>
    </submittedName>
</protein>
<keyword evidence="6" id="KW-0539">Nucleus</keyword>
<comment type="caution">
    <text evidence="8">The sequence shown here is derived from an EMBL/GenBank/DDBJ whole genome shotgun (WGS) entry which is preliminary data.</text>
</comment>
<organism evidence="8 9">
    <name type="scientific">Schizothecium vesticola</name>
    <dbReference type="NCBI Taxonomy" id="314040"/>
    <lineage>
        <taxon>Eukaryota</taxon>
        <taxon>Fungi</taxon>
        <taxon>Dikarya</taxon>
        <taxon>Ascomycota</taxon>
        <taxon>Pezizomycotina</taxon>
        <taxon>Sordariomycetes</taxon>
        <taxon>Sordariomycetidae</taxon>
        <taxon>Sordariales</taxon>
        <taxon>Schizotheciaceae</taxon>
        <taxon>Schizothecium</taxon>
    </lineage>
</organism>
<dbReference type="GO" id="GO:0005634">
    <property type="term" value="C:nucleus"/>
    <property type="evidence" value="ECO:0007669"/>
    <property type="project" value="UniProtKB-SubCell"/>
</dbReference>
<proteinExistence type="predicted"/>
<reference evidence="8" key="1">
    <citation type="submission" date="2023-06" db="EMBL/GenBank/DDBJ databases">
        <title>Genome-scale phylogeny and comparative genomics of the fungal order Sordariales.</title>
        <authorList>
            <consortium name="Lawrence Berkeley National Laboratory"/>
            <person name="Hensen N."/>
            <person name="Bonometti L."/>
            <person name="Westerberg I."/>
            <person name="Brannstrom I.O."/>
            <person name="Guillou S."/>
            <person name="Cros-Aarteil S."/>
            <person name="Calhoun S."/>
            <person name="Haridas S."/>
            <person name="Kuo A."/>
            <person name="Mondo S."/>
            <person name="Pangilinan J."/>
            <person name="Riley R."/>
            <person name="LaButti K."/>
            <person name="Andreopoulos B."/>
            <person name="Lipzen A."/>
            <person name="Chen C."/>
            <person name="Yanf M."/>
            <person name="Daum C."/>
            <person name="Ng V."/>
            <person name="Clum A."/>
            <person name="Steindorff A."/>
            <person name="Ohm R."/>
            <person name="Martin F."/>
            <person name="Silar P."/>
            <person name="Natvig D."/>
            <person name="Lalanne C."/>
            <person name="Gautier V."/>
            <person name="Ament-velasquez S.L."/>
            <person name="Kruys A."/>
            <person name="Hutchinson M.I."/>
            <person name="Powell A.J."/>
            <person name="Barry K."/>
            <person name="Miller A.N."/>
            <person name="Grigoriev I.V."/>
            <person name="Debuchy R."/>
            <person name="Gladieux P."/>
            <person name="Thoren M.H."/>
            <person name="Johannesson H."/>
        </authorList>
    </citation>
    <scope>NUCLEOTIDE SEQUENCE</scope>
    <source>
        <strain evidence="8">SMH3187-1</strain>
    </source>
</reference>
<feature type="region of interest" description="Disordered" evidence="7">
    <location>
        <begin position="1"/>
        <end position="63"/>
    </location>
</feature>
<evidence type="ECO:0000256" key="1">
    <source>
        <dbReference type="ARBA" id="ARBA00004123"/>
    </source>
</evidence>
<evidence type="ECO:0000256" key="3">
    <source>
        <dbReference type="ARBA" id="ARBA00023015"/>
    </source>
</evidence>
<dbReference type="Pfam" id="PF11951">
    <property type="entry name" value="Fungal_trans_2"/>
    <property type="match status" value="1"/>
</dbReference>
<evidence type="ECO:0000313" key="9">
    <source>
        <dbReference type="Proteomes" id="UP001172155"/>
    </source>
</evidence>
<dbReference type="Proteomes" id="UP001172155">
    <property type="component" value="Unassembled WGS sequence"/>
</dbReference>
<evidence type="ECO:0000256" key="5">
    <source>
        <dbReference type="ARBA" id="ARBA00023163"/>
    </source>
</evidence>
<evidence type="ECO:0000256" key="2">
    <source>
        <dbReference type="ARBA" id="ARBA00022833"/>
    </source>
</evidence>
<dbReference type="PANTHER" id="PTHR37534">
    <property type="entry name" value="TRANSCRIPTIONAL ACTIVATOR PROTEIN UGA3"/>
    <property type="match status" value="1"/>
</dbReference>